<evidence type="ECO:0000256" key="8">
    <source>
        <dbReference type="ARBA" id="ARBA00023136"/>
    </source>
</evidence>
<evidence type="ECO:0000256" key="10">
    <source>
        <dbReference type="SAM" id="SignalP"/>
    </source>
</evidence>
<proteinExistence type="inferred from homology"/>
<accession>A0A081KGF3</accession>
<keyword evidence="10" id="KW-0732">Signal</keyword>
<evidence type="ECO:0000256" key="6">
    <source>
        <dbReference type="ARBA" id="ARBA00023065"/>
    </source>
</evidence>
<dbReference type="SUPFAM" id="SSF56935">
    <property type="entry name" value="Porins"/>
    <property type="match status" value="1"/>
</dbReference>
<dbReference type="PANTHER" id="PTHR38762:SF1">
    <property type="entry name" value="CRYPTIC OUTER MEMBRANE PORIN BGLH-RELATED"/>
    <property type="match status" value="1"/>
</dbReference>
<evidence type="ECO:0000256" key="5">
    <source>
        <dbReference type="ARBA" id="ARBA00022692"/>
    </source>
</evidence>
<evidence type="ECO:0000256" key="4">
    <source>
        <dbReference type="ARBA" id="ARBA00022452"/>
    </source>
</evidence>
<dbReference type="InterPro" id="IPR050286">
    <property type="entry name" value="G_neg_Bact_CarbUptk_Porin"/>
</dbReference>
<dbReference type="EMBL" id="JOJP01000001">
    <property type="protein sequence ID" value="KEI73229.1"/>
    <property type="molecule type" value="Genomic_DNA"/>
</dbReference>
<dbReference type="eggNOG" id="COG4580">
    <property type="taxonomic scope" value="Bacteria"/>
</dbReference>
<evidence type="ECO:0000256" key="9">
    <source>
        <dbReference type="ARBA" id="ARBA00023237"/>
    </source>
</evidence>
<comment type="subcellular location">
    <subcellularLocation>
        <location evidence="1">Cell outer membrane</location>
        <topology evidence="1">Multi-pass membrane protein</topology>
    </subcellularLocation>
</comment>
<keyword evidence="12" id="KW-1185">Reference proteome</keyword>
<evidence type="ECO:0000256" key="7">
    <source>
        <dbReference type="ARBA" id="ARBA00023114"/>
    </source>
</evidence>
<dbReference type="InterPro" id="IPR003192">
    <property type="entry name" value="Porin_LamB"/>
</dbReference>
<dbReference type="Gene3D" id="2.40.170.10">
    <property type="entry name" value="Porin, LamB type"/>
    <property type="match status" value="1"/>
</dbReference>
<evidence type="ECO:0000256" key="2">
    <source>
        <dbReference type="ARBA" id="ARBA00007055"/>
    </source>
</evidence>
<dbReference type="Pfam" id="PF02264">
    <property type="entry name" value="LamB"/>
    <property type="match status" value="1"/>
</dbReference>
<keyword evidence="6" id="KW-0406">Ion transport</keyword>
<comment type="similarity">
    <text evidence="2">Belongs to the porin LamB (TC 1.B.3) family.</text>
</comment>
<dbReference type="STRING" id="305900.GV64_23160"/>
<dbReference type="GO" id="GO:0009279">
    <property type="term" value="C:cell outer membrane"/>
    <property type="evidence" value="ECO:0007669"/>
    <property type="project" value="UniProtKB-SubCell"/>
</dbReference>
<dbReference type="AlphaFoldDB" id="A0A081KGF3"/>
<keyword evidence="4" id="KW-1134">Transmembrane beta strand</keyword>
<evidence type="ECO:0000313" key="11">
    <source>
        <dbReference type="EMBL" id="KEI73229.1"/>
    </source>
</evidence>
<keyword evidence="8" id="KW-0472">Membrane</keyword>
<dbReference type="Proteomes" id="UP000027997">
    <property type="component" value="Unassembled WGS sequence"/>
</dbReference>
<comment type="caution">
    <text evidence="11">The sequence shown here is derived from an EMBL/GenBank/DDBJ whole genome shotgun (WGS) entry which is preliminary data.</text>
</comment>
<keyword evidence="5" id="KW-0812">Transmembrane</keyword>
<dbReference type="CDD" id="cd01346">
    <property type="entry name" value="Maltoporin-like"/>
    <property type="match status" value="1"/>
</dbReference>
<dbReference type="GO" id="GO:0015144">
    <property type="term" value="F:carbohydrate transmembrane transporter activity"/>
    <property type="evidence" value="ECO:0007669"/>
    <property type="project" value="TreeGrafter"/>
</dbReference>
<keyword evidence="9" id="KW-0998">Cell outer membrane</keyword>
<name>A0A081KGF3_9GAMM</name>
<reference evidence="11 12" key="1">
    <citation type="submission" date="2014-06" db="EMBL/GenBank/DDBJ databases">
        <title>Whole Genome Sequences of Three Symbiotic Endozoicomonas Bacteria.</title>
        <authorList>
            <person name="Neave M.J."/>
            <person name="Apprill A."/>
            <person name="Voolstra C.R."/>
        </authorList>
    </citation>
    <scope>NUCLEOTIDE SEQUENCE [LARGE SCALE GENOMIC DNA]</scope>
    <source>
        <strain evidence="11 12">DSM 22380</strain>
    </source>
</reference>
<evidence type="ECO:0000313" key="12">
    <source>
        <dbReference type="Proteomes" id="UP000027997"/>
    </source>
</evidence>
<dbReference type="PANTHER" id="PTHR38762">
    <property type="entry name" value="CRYPTIC OUTER MEMBRANE PORIN BGLH-RELATED"/>
    <property type="match status" value="1"/>
</dbReference>
<sequence>MSNLKRLPLAGAIAAALMASSAMAATVDFHGYVRSGIGASAGGGDQEAFGAVGAGSKYRLGNETETYGEIKLGSELFNNGEQSFYLDSNMAFSVDQANDWEGTDPAFREFNVKGKGVLGFAPEATLWAGKRFYKRHDVHMSDFYYWNVSGPGAGVEGIDLGFGDFSFAWVKSSTSFDYYASENDAKNRNDVKSFDIDQNILDFRLENISVNPNGSLTVGVDYAFGNPSGSFGGGWKADGYDAGGNGQAAEIDPIAESDMDDTGYMLTLEHTQGEFFGGFNKFVVQYATDAMTAHGLGSNGQGVSALTSDNLDGNDFYRIMDHGVVGLGENVEMQYLASYNNLSFKEAGKPDQTWISLGVRPVYFWNDIMSTAVELGYDQVDNAFKTDAGDWKDSKLTKLTVAQQWSAGRGYWARPQIRVFGTYANWNDDSKGQIGGEAFANDTDGFTFGVQMEAWW</sequence>
<dbReference type="GO" id="GO:0046930">
    <property type="term" value="C:pore complex"/>
    <property type="evidence" value="ECO:0007669"/>
    <property type="project" value="UniProtKB-KW"/>
</dbReference>
<dbReference type="InterPro" id="IPR036998">
    <property type="entry name" value="Porin_LamB_sf"/>
</dbReference>
<protein>
    <recommendedName>
        <fullName evidence="13">Maltoporin</fullName>
    </recommendedName>
</protein>
<dbReference type="RefSeq" id="WP_020581756.1">
    <property type="nucleotide sequence ID" value="NZ_JOJP01000001.1"/>
</dbReference>
<keyword evidence="3" id="KW-0813">Transport</keyword>
<dbReference type="GO" id="GO:0006811">
    <property type="term" value="P:monoatomic ion transport"/>
    <property type="evidence" value="ECO:0007669"/>
    <property type="project" value="UniProtKB-KW"/>
</dbReference>
<dbReference type="GO" id="GO:0015288">
    <property type="term" value="F:porin activity"/>
    <property type="evidence" value="ECO:0007669"/>
    <property type="project" value="UniProtKB-KW"/>
</dbReference>
<evidence type="ECO:0000256" key="3">
    <source>
        <dbReference type="ARBA" id="ARBA00022448"/>
    </source>
</evidence>
<dbReference type="GO" id="GO:0015774">
    <property type="term" value="P:polysaccharide transport"/>
    <property type="evidence" value="ECO:0007669"/>
    <property type="project" value="TreeGrafter"/>
</dbReference>
<feature type="chain" id="PRO_5001758892" description="Maltoporin" evidence="10">
    <location>
        <begin position="25"/>
        <end position="456"/>
    </location>
</feature>
<keyword evidence="7" id="KW-0626">Porin</keyword>
<feature type="signal peptide" evidence="10">
    <location>
        <begin position="1"/>
        <end position="24"/>
    </location>
</feature>
<dbReference type="NCBIfam" id="NF006860">
    <property type="entry name" value="PRK09360.1"/>
    <property type="match status" value="1"/>
</dbReference>
<evidence type="ECO:0000256" key="1">
    <source>
        <dbReference type="ARBA" id="ARBA00004571"/>
    </source>
</evidence>
<gene>
    <name evidence="11" type="ORF">GV64_23160</name>
</gene>
<evidence type="ECO:0008006" key="13">
    <source>
        <dbReference type="Google" id="ProtNLM"/>
    </source>
</evidence>
<organism evidence="11 12">
    <name type="scientific">Endozoicomonas elysicola</name>
    <dbReference type="NCBI Taxonomy" id="305900"/>
    <lineage>
        <taxon>Bacteria</taxon>
        <taxon>Pseudomonadati</taxon>
        <taxon>Pseudomonadota</taxon>
        <taxon>Gammaproteobacteria</taxon>
        <taxon>Oceanospirillales</taxon>
        <taxon>Endozoicomonadaceae</taxon>
        <taxon>Endozoicomonas</taxon>
    </lineage>
</organism>